<evidence type="ECO:0000313" key="3">
    <source>
        <dbReference type="Proteomes" id="UP001596142"/>
    </source>
</evidence>
<dbReference type="InterPro" id="IPR026881">
    <property type="entry name" value="WYL_dom"/>
</dbReference>
<proteinExistence type="predicted"/>
<name>A0ABW0YJC0_9BACI</name>
<organism evidence="2 3">
    <name type="scientific">Thalassorhabdus alkalitolerans</name>
    <dbReference type="NCBI Taxonomy" id="2282697"/>
    <lineage>
        <taxon>Bacteria</taxon>
        <taxon>Bacillati</taxon>
        <taxon>Bacillota</taxon>
        <taxon>Bacilli</taxon>
        <taxon>Bacillales</taxon>
        <taxon>Bacillaceae</taxon>
        <taxon>Thalassorhabdus</taxon>
    </lineage>
</organism>
<accession>A0ABW0YJC0</accession>
<reference evidence="3" key="1">
    <citation type="journal article" date="2019" name="Int. J. Syst. Evol. Microbiol.">
        <title>The Global Catalogue of Microorganisms (GCM) 10K type strain sequencing project: providing services to taxonomists for standard genome sequencing and annotation.</title>
        <authorList>
            <consortium name="The Broad Institute Genomics Platform"/>
            <consortium name="The Broad Institute Genome Sequencing Center for Infectious Disease"/>
            <person name="Wu L."/>
            <person name="Ma J."/>
        </authorList>
    </citation>
    <scope>NUCLEOTIDE SEQUENCE [LARGE SCALE GENOMIC DNA]</scope>
    <source>
        <strain evidence="3">CECT 7184</strain>
    </source>
</reference>
<gene>
    <name evidence="2" type="ORF">ACFPU1_06625</name>
</gene>
<feature type="domain" description="WYL" evidence="1">
    <location>
        <begin position="7"/>
        <end position="65"/>
    </location>
</feature>
<dbReference type="Proteomes" id="UP001596142">
    <property type="component" value="Unassembled WGS sequence"/>
</dbReference>
<protein>
    <recommendedName>
        <fullName evidence="1">WYL domain-containing protein</fullName>
    </recommendedName>
</protein>
<keyword evidence="3" id="KW-1185">Reference proteome</keyword>
<comment type="caution">
    <text evidence="2">The sequence shown here is derived from an EMBL/GenBank/DDBJ whole genome shotgun (WGS) entry which is preliminary data.</text>
</comment>
<evidence type="ECO:0000313" key="2">
    <source>
        <dbReference type="EMBL" id="MFC5712449.1"/>
    </source>
</evidence>
<evidence type="ECO:0000259" key="1">
    <source>
        <dbReference type="Pfam" id="PF13280"/>
    </source>
</evidence>
<dbReference type="RefSeq" id="WP_385939595.1">
    <property type="nucleotide sequence ID" value="NZ_JBHSOZ010000003.1"/>
</dbReference>
<dbReference type="EMBL" id="JBHSOZ010000003">
    <property type="protein sequence ID" value="MFC5712449.1"/>
    <property type="molecule type" value="Genomic_DNA"/>
</dbReference>
<dbReference type="Pfam" id="PF13280">
    <property type="entry name" value="WYL"/>
    <property type="match status" value="1"/>
</dbReference>
<sequence length="74" mass="8486">MNPEKIIKKAMMTNTAITFIYEAKTGELTQRTVEVKKILAGRFVGYCYLRKGERIFKMDNVLSIQLKKRAETGA</sequence>